<name>A0ABU7FSF3_9ACTN</name>
<gene>
    <name evidence="5" type="ORF">VXC91_33350</name>
</gene>
<organism evidence="5 6">
    <name type="scientific">Streptomyces chiangmaiensis</name>
    <dbReference type="NCBI Taxonomy" id="766497"/>
    <lineage>
        <taxon>Bacteria</taxon>
        <taxon>Bacillati</taxon>
        <taxon>Actinomycetota</taxon>
        <taxon>Actinomycetes</taxon>
        <taxon>Kitasatosporales</taxon>
        <taxon>Streptomycetaceae</taxon>
        <taxon>Streptomyces</taxon>
    </lineage>
</organism>
<dbReference type="SUPFAM" id="SSF53822">
    <property type="entry name" value="Periplasmic binding protein-like I"/>
    <property type="match status" value="1"/>
</dbReference>
<reference evidence="5" key="1">
    <citation type="submission" date="2024-01" db="EMBL/GenBank/DDBJ databases">
        <title>First draft genome sequence data of TA4-1, the type strain of Gram-positive actinobacterium Streptomyces chiangmaiensis.</title>
        <authorList>
            <person name="Yasawong M."/>
            <person name="Nantapong N."/>
        </authorList>
    </citation>
    <scope>NUCLEOTIDE SEQUENCE</scope>
    <source>
        <strain evidence="5">TA4-1</strain>
    </source>
</reference>
<comment type="caution">
    <text evidence="5">The sequence shown here is derived from an EMBL/GenBank/DDBJ whole genome shotgun (WGS) entry which is preliminary data.</text>
</comment>
<keyword evidence="3" id="KW-0804">Transcription</keyword>
<dbReference type="Gene3D" id="3.40.50.2300">
    <property type="match status" value="2"/>
</dbReference>
<dbReference type="InterPro" id="IPR028082">
    <property type="entry name" value="Peripla_BP_I"/>
</dbReference>
<dbReference type="PANTHER" id="PTHR30146">
    <property type="entry name" value="LACI-RELATED TRANSCRIPTIONAL REPRESSOR"/>
    <property type="match status" value="1"/>
</dbReference>
<dbReference type="InterPro" id="IPR000843">
    <property type="entry name" value="HTH_LacI"/>
</dbReference>
<dbReference type="RefSeq" id="WP_329511095.1">
    <property type="nucleotide sequence ID" value="NZ_BAAAYZ010000093.1"/>
</dbReference>
<keyword evidence="6" id="KW-1185">Reference proteome</keyword>
<evidence type="ECO:0000256" key="3">
    <source>
        <dbReference type="ARBA" id="ARBA00023163"/>
    </source>
</evidence>
<proteinExistence type="predicted"/>
<dbReference type="Proteomes" id="UP001333996">
    <property type="component" value="Unassembled WGS sequence"/>
</dbReference>
<evidence type="ECO:0000259" key="4">
    <source>
        <dbReference type="PROSITE" id="PS50932"/>
    </source>
</evidence>
<dbReference type="InterPro" id="IPR046335">
    <property type="entry name" value="LacI/GalR-like_sensor"/>
</dbReference>
<protein>
    <submittedName>
        <fullName evidence="5">LacI family DNA-binding transcriptional regulator</fullName>
    </submittedName>
</protein>
<dbReference type="EMBL" id="JAYWVC010000174">
    <property type="protein sequence ID" value="MED7826702.1"/>
    <property type="molecule type" value="Genomic_DNA"/>
</dbReference>
<dbReference type="Gene3D" id="1.10.260.40">
    <property type="entry name" value="lambda repressor-like DNA-binding domains"/>
    <property type="match status" value="1"/>
</dbReference>
<dbReference type="Pfam" id="PF13377">
    <property type="entry name" value="Peripla_BP_3"/>
    <property type="match status" value="1"/>
</dbReference>
<dbReference type="InterPro" id="IPR010982">
    <property type="entry name" value="Lambda_DNA-bd_dom_sf"/>
</dbReference>
<sequence length="328" mass="35160">MAEVARAAHVSLQTVSNALNAPERVRADTLARVLAAIDKLGYQPNQVARSLRTRRTRHIGYRLDPDRSDTASVLQDRFLHALTTAAESAGHRVLLFSSGGISAELTCYEDMLRTGSVDGFVLSGIDPGDPRPAWLAERGAAFACFGRPDPDSNYLWVDVDGAAGTQAAVDHLVAAGHREIGFLGWSSTSGPGEQRRRGWLRALQRHGLRPDHHITALDTLQDGTRAALELLGRAPTITAIVAASDTFALGCYAAARSVGREIGRELAVIGVDDSPTASLVTPALTSVRQPLEEVAKEVMSLLVAKLKDQRVQHNGIVLAPSLMIRESA</sequence>
<dbReference type="Pfam" id="PF00356">
    <property type="entry name" value="LacI"/>
    <property type="match status" value="1"/>
</dbReference>
<keyword evidence="2 5" id="KW-0238">DNA-binding</keyword>
<evidence type="ECO:0000256" key="1">
    <source>
        <dbReference type="ARBA" id="ARBA00023015"/>
    </source>
</evidence>
<evidence type="ECO:0000313" key="6">
    <source>
        <dbReference type="Proteomes" id="UP001333996"/>
    </source>
</evidence>
<feature type="domain" description="HTH lacI-type" evidence="4">
    <location>
        <begin position="1"/>
        <end position="53"/>
    </location>
</feature>
<evidence type="ECO:0000256" key="2">
    <source>
        <dbReference type="ARBA" id="ARBA00023125"/>
    </source>
</evidence>
<accession>A0ABU7FSF3</accession>
<dbReference type="SUPFAM" id="SSF47413">
    <property type="entry name" value="lambda repressor-like DNA-binding domains"/>
    <property type="match status" value="1"/>
</dbReference>
<dbReference type="CDD" id="cd06292">
    <property type="entry name" value="PBP1_AglR_RafR-like"/>
    <property type="match status" value="1"/>
</dbReference>
<keyword evidence="1" id="KW-0805">Transcription regulation</keyword>
<dbReference type="SMART" id="SM00354">
    <property type="entry name" value="HTH_LACI"/>
    <property type="match status" value="1"/>
</dbReference>
<dbReference type="PANTHER" id="PTHR30146:SF109">
    <property type="entry name" value="HTH-TYPE TRANSCRIPTIONAL REGULATOR GALS"/>
    <property type="match status" value="1"/>
</dbReference>
<dbReference type="CDD" id="cd01392">
    <property type="entry name" value="HTH_LacI"/>
    <property type="match status" value="1"/>
</dbReference>
<dbReference type="GO" id="GO:0003677">
    <property type="term" value="F:DNA binding"/>
    <property type="evidence" value="ECO:0007669"/>
    <property type="project" value="UniProtKB-KW"/>
</dbReference>
<dbReference type="PROSITE" id="PS50932">
    <property type="entry name" value="HTH_LACI_2"/>
    <property type="match status" value="1"/>
</dbReference>
<evidence type="ECO:0000313" key="5">
    <source>
        <dbReference type="EMBL" id="MED7826702.1"/>
    </source>
</evidence>